<feature type="region of interest" description="Disordered" evidence="1">
    <location>
        <begin position="434"/>
        <end position="470"/>
    </location>
</feature>
<dbReference type="Pfam" id="PF19279">
    <property type="entry name" value="YegS_C"/>
    <property type="match status" value="1"/>
</dbReference>
<dbReference type="GO" id="GO:0016301">
    <property type="term" value="F:kinase activity"/>
    <property type="evidence" value="ECO:0007669"/>
    <property type="project" value="InterPro"/>
</dbReference>
<gene>
    <name evidence="4" type="ORF">KDL01_25280</name>
</gene>
<evidence type="ECO:0000313" key="5">
    <source>
        <dbReference type="Proteomes" id="UP000675781"/>
    </source>
</evidence>
<dbReference type="GO" id="GO:0019242">
    <property type="term" value="P:methylglyoxal biosynthetic process"/>
    <property type="evidence" value="ECO:0007669"/>
    <property type="project" value="InterPro"/>
</dbReference>
<dbReference type="InterPro" id="IPR000326">
    <property type="entry name" value="PAP2/HPO"/>
</dbReference>
<dbReference type="GO" id="GO:0005829">
    <property type="term" value="C:cytosol"/>
    <property type="evidence" value="ECO:0007669"/>
    <property type="project" value="TreeGrafter"/>
</dbReference>
<evidence type="ECO:0000313" key="4">
    <source>
        <dbReference type="EMBL" id="MBR7836617.1"/>
    </source>
</evidence>
<dbReference type="Pfam" id="PF01569">
    <property type="entry name" value="PAP2"/>
    <property type="match status" value="1"/>
</dbReference>
<feature type="compositionally biased region" description="Basic residues" evidence="1">
    <location>
        <begin position="447"/>
        <end position="459"/>
    </location>
</feature>
<dbReference type="Gene3D" id="3.40.50.10330">
    <property type="entry name" value="Probable inorganic polyphosphate/atp-NAD kinase, domain 1"/>
    <property type="match status" value="1"/>
</dbReference>
<dbReference type="RefSeq" id="WP_212531089.1">
    <property type="nucleotide sequence ID" value="NZ_JAGSOG010000151.1"/>
</dbReference>
<feature type="transmembrane region" description="Helical" evidence="2">
    <location>
        <begin position="116"/>
        <end position="133"/>
    </location>
</feature>
<comment type="caution">
    <text evidence="4">The sequence shown here is derived from an EMBL/GenBank/DDBJ whole genome shotgun (WGS) entry which is preliminary data.</text>
</comment>
<organism evidence="4 5">
    <name type="scientific">Actinospica durhamensis</name>
    <dbReference type="NCBI Taxonomy" id="1508375"/>
    <lineage>
        <taxon>Bacteria</taxon>
        <taxon>Bacillati</taxon>
        <taxon>Actinomycetota</taxon>
        <taxon>Actinomycetes</taxon>
        <taxon>Catenulisporales</taxon>
        <taxon>Actinospicaceae</taxon>
        <taxon>Actinospica</taxon>
    </lineage>
</organism>
<dbReference type="Gene3D" id="2.60.200.40">
    <property type="match status" value="1"/>
</dbReference>
<evidence type="ECO:0000256" key="2">
    <source>
        <dbReference type="SAM" id="Phobius"/>
    </source>
</evidence>
<feature type="transmembrane region" description="Helical" evidence="2">
    <location>
        <begin position="140"/>
        <end position="160"/>
    </location>
</feature>
<dbReference type="InterPro" id="IPR045540">
    <property type="entry name" value="YegS/DAGK_C"/>
</dbReference>
<dbReference type="SMART" id="SM00014">
    <property type="entry name" value="acidPPc"/>
    <property type="match status" value="1"/>
</dbReference>
<evidence type="ECO:0000256" key="1">
    <source>
        <dbReference type="SAM" id="MobiDB-lite"/>
    </source>
</evidence>
<dbReference type="Gene3D" id="1.20.144.10">
    <property type="entry name" value="Phosphatidic acid phosphatase type 2/haloperoxidase"/>
    <property type="match status" value="1"/>
</dbReference>
<dbReference type="PANTHER" id="PTHR30492">
    <property type="entry name" value="METHYLGLYOXAL SYNTHASE"/>
    <property type="match status" value="1"/>
</dbReference>
<keyword evidence="2" id="KW-0812">Transmembrane</keyword>
<sequence length="501" mass="52512">MIALGLLVTRELPHLWPLSAEDGVDRWFAARRDRLADDVSGFFSTAANTVGAGVLTLAAILWARRRCGRWTESAFIAFCVLVELSVFLITTCFVHRPRPAVSELDVSPPTSSFPSGHTAAAVALYGAVALLVYTATRRRAAWLLLLVPVAVGGSRLYRGMHHPSDVAAGALLGGMSLFCAHRAVPLTERSRSAPQDAAVLIVNGSKADDDTARHLLATFSRCCADAGLPAPRMEVTHQAGEGAAAARTAVGQGAGLIAACGGDGTVGEIAAVLAGTDVPLGIVPLGTGNLLAMNLGVPRNPDEAIGVLTHGVDRRIDVGRFDGHVFLGMAGLGLDAAMVRDAPDGLKKRAGWAAYVVAAVRNLSTRLTGLVVEVDGRTARFRGAGMLLVGNIGRLQAGFEPLPEAEVDDGLLDVAVVAPSGPFGWLRAASALHRPGRRPSGGPVHRDRGRRISIRTRRPAPREADGEVLPDSARTEVEVWPRALTVRLPAEQVPAAAEVAS</sequence>
<dbReference type="GO" id="GO:0008929">
    <property type="term" value="F:methylglyoxal synthase activity"/>
    <property type="evidence" value="ECO:0007669"/>
    <property type="project" value="InterPro"/>
</dbReference>
<keyword evidence="2" id="KW-0472">Membrane</keyword>
<keyword evidence="5" id="KW-1185">Reference proteome</keyword>
<evidence type="ECO:0000259" key="3">
    <source>
        <dbReference type="PROSITE" id="PS50146"/>
    </source>
</evidence>
<dbReference type="InterPro" id="IPR017438">
    <property type="entry name" value="ATP-NAD_kinase_N"/>
</dbReference>
<dbReference type="InterPro" id="IPR016064">
    <property type="entry name" value="NAD/diacylglycerol_kinase_sf"/>
</dbReference>
<dbReference type="PANTHER" id="PTHR30492:SF0">
    <property type="entry name" value="METHYLGLYOXAL SYNTHASE"/>
    <property type="match status" value="1"/>
</dbReference>
<keyword evidence="2" id="KW-1133">Transmembrane helix</keyword>
<dbReference type="SMART" id="SM00046">
    <property type="entry name" value="DAGKc"/>
    <property type="match status" value="1"/>
</dbReference>
<accession>A0A941EUG5</accession>
<protein>
    <submittedName>
        <fullName evidence="4">Phosphatase PAP2 family protein</fullName>
    </submittedName>
</protein>
<dbReference type="AlphaFoldDB" id="A0A941EUG5"/>
<dbReference type="InterPro" id="IPR004363">
    <property type="entry name" value="Methylgl_synth"/>
</dbReference>
<feature type="domain" description="DAGKc" evidence="3">
    <location>
        <begin position="193"/>
        <end position="324"/>
    </location>
</feature>
<dbReference type="SUPFAM" id="SSF48317">
    <property type="entry name" value="Acid phosphatase/Vanadium-dependent haloperoxidase"/>
    <property type="match status" value="1"/>
</dbReference>
<name>A0A941EUG5_9ACTN</name>
<dbReference type="InterPro" id="IPR001206">
    <property type="entry name" value="Diacylglycerol_kinase_cat_dom"/>
</dbReference>
<dbReference type="SUPFAM" id="SSF111331">
    <property type="entry name" value="NAD kinase/diacylglycerol kinase-like"/>
    <property type="match status" value="1"/>
</dbReference>
<dbReference type="InterPro" id="IPR036938">
    <property type="entry name" value="PAP2/HPO_sf"/>
</dbReference>
<dbReference type="CDD" id="cd03392">
    <property type="entry name" value="PAP2_like_2"/>
    <property type="match status" value="1"/>
</dbReference>
<feature type="transmembrane region" description="Helical" evidence="2">
    <location>
        <begin position="42"/>
        <end position="63"/>
    </location>
</feature>
<dbReference type="Proteomes" id="UP000675781">
    <property type="component" value="Unassembled WGS sequence"/>
</dbReference>
<dbReference type="Pfam" id="PF00781">
    <property type="entry name" value="DAGK_cat"/>
    <property type="match status" value="1"/>
</dbReference>
<reference evidence="4" key="1">
    <citation type="submission" date="2021-04" db="EMBL/GenBank/DDBJ databases">
        <title>Genome based classification of Actinospica acidithermotolerans sp. nov., an actinobacterium isolated from an Indonesian hot spring.</title>
        <authorList>
            <person name="Kusuma A.B."/>
            <person name="Putra K.E."/>
            <person name="Nafisah S."/>
            <person name="Loh J."/>
            <person name="Nouioui I."/>
            <person name="Goodfellow M."/>
        </authorList>
    </citation>
    <scope>NUCLEOTIDE SEQUENCE</scope>
    <source>
        <strain evidence="4">CSCA 57</strain>
    </source>
</reference>
<dbReference type="EMBL" id="JAGSOG010000151">
    <property type="protein sequence ID" value="MBR7836617.1"/>
    <property type="molecule type" value="Genomic_DNA"/>
</dbReference>
<proteinExistence type="predicted"/>
<dbReference type="PROSITE" id="PS50146">
    <property type="entry name" value="DAGK"/>
    <property type="match status" value="1"/>
</dbReference>
<feature type="transmembrane region" description="Helical" evidence="2">
    <location>
        <begin position="75"/>
        <end position="96"/>
    </location>
</feature>